<dbReference type="RefSeq" id="WP_311191248.1">
    <property type="nucleotide sequence ID" value="NZ_CP115541.1"/>
</dbReference>
<feature type="domain" description="CHAD" evidence="1">
    <location>
        <begin position="3"/>
        <end position="267"/>
    </location>
</feature>
<dbReference type="PANTHER" id="PTHR39339:SF1">
    <property type="entry name" value="CHAD DOMAIN-CONTAINING PROTEIN"/>
    <property type="match status" value="1"/>
</dbReference>
<name>A0ABY9YN31_9GAMM</name>
<dbReference type="PANTHER" id="PTHR39339">
    <property type="entry name" value="SLR1444 PROTEIN"/>
    <property type="match status" value="1"/>
</dbReference>
<proteinExistence type="predicted"/>
<keyword evidence="3" id="KW-1185">Reference proteome</keyword>
<organism evidence="2 3">
    <name type="scientific">Stenotrophomonas oahuensis</name>
    <dbReference type="NCBI Taxonomy" id="3003271"/>
    <lineage>
        <taxon>Bacteria</taxon>
        <taxon>Pseudomonadati</taxon>
        <taxon>Pseudomonadota</taxon>
        <taxon>Gammaproteobacteria</taxon>
        <taxon>Lysobacterales</taxon>
        <taxon>Lysobacteraceae</taxon>
        <taxon>Stenotrophomonas</taxon>
    </lineage>
</organism>
<dbReference type="InterPro" id="IPR038186">
    <property type="entry name" value="CHAD_dom_sf"/>
</dbReference>
<dbReference type="Pfam" id="PF05235">
    <property type="entry name" value="CHAD"/>
    <property type="match status" value="1"/>
</dbReference>
<evidence type="ECO:0000313" key="3">
    <source>
        <dbReference type="Proteomes" id="UP001302072"/>
    </source>
</evidence>
<dbReference type="SMART" id="SM00880">
    <property type="entry name" value="CHAD"/>
    <property type="match status" value="1"/>
</dbReference>
<dbReference type="PROSITE" id="PS51708">
    <property type="entry name" value="CHAD"/>
    <property type="match status" value="1"/>
</dbReference>
<dbReference type="Gene3D" id="1.40.20.10">
    <property type="entry name" value="CHAD domain"/>
    <property type="match status" value="1"/>
</dbReference>
<evidence type="ECO:0000313" key="2">
    <source>
        <dbReference type="EMBL" id="WNH52035.1"/>
    </source>
</evidence>
<accession>A0ABY9YN31</accession>
<sequence length="267" mass="29595">MSKQGVGEKAHALAKRECAAILQGLSATGTPEPAIHSARKAIRRLRGLLALLERSQLDLDRADASLQRLGDSLSDMRDAHVVAEAAERLQTEHPEAQLGPACAALQWRGERVMRNQLGKDPLLGRRRKQLADVALWLDALPWHAVKASDIKAGLLHSERRARKAQKRAAHDDSPENVHRWRRRVRRLRMQLEALPELGLKTTALVDALHGPGKAKALHKVSDQLGWQQDLRMLRNLVRPMPVWDGKPEVMGLIDRLMADAGARGGSA</sequence>
<reference evidence="2 3" key="1">
    <citation type="submission" date="2022-12" db="EMBL/GenBank/DDBJ databases">
        <title>Two new species, Stenotrophomonas aracearum and Stenotrophomonas oahuensis, isolated from Anthurium (Araceae family) in Hawaii.</title>
        <authorList>
            <person name="Chunag S.C."/>
            <person name="Dobhal S."/>
            <person name="Alvarez A."/>
            <person name="Arif M."/>
        </authorList>
    </citation>
    <scope>NUCLEOTIDE SEQUENCE [LARGE SCALE GENOMIC DNA]</scope>
    <source>
        <strain evidence="2 3">A5586</strain>
    </source>
</reference>
<gene>
    <name evidence="2" type="ORF">PDM29_17080</name>
</gene>
<dbReference type="Proteomes" id="UP001302072">
    <property type="component" value="Chromosome"/>
</dbReference>
<dbReference type="InterPro" id="IPR007899">
    <property type="entry name" value="CHAD_dom"/>
</dbReference>
<dbReference type="EMBL" id="CP115541">
    <property type="protein sequence ID" value="WNH52035.1"/>
    <property type="molecule type" value="Genomic_DNA"/>
</dbReference>
<evidence type="ECO:0000259" key="1">
    <source>
        <dbReference type="PROSITE" id="PS51708"/>
    </source>
</evidence>
<protein>
    <submittedName>
        <fullName evidence="2">CHAD domain-containing protein</fullName>
    </submittedName>
</protein>